<dbReference type="AlphaFoldDB" id="A0A0C2Z0N3"/>
<dbReference type="EMBL" id="KN822136">
    <property type="protein sequence ID" value="KIM55388.1"/>
    <property type="molecule type" value="Genomic_DNA"/>
</dbReference>
<dbReference type="OrthoDB" id="1368at2759"/>
<name>A0A0C2Z0N3_9AGAM</name>
<protein>
    <submittedName>
        <fullName evidence="1">Uncharacterized protein</fullName>
    </submittedName>
</protein>
<organism evidence="1 2">
    <name type="scientific">Scleroderma citrinum Foug A</name>
    <dbReference type="NCBI Taxonomy" id="1036808"/>
    <lineage>
        <taxon>Eukaryota</taxon>
        <taxon>Fungi</taxon>
        <taxon>Dikarya</taxon>
        <taxon>Basidiomycota</taxon>
        <taxon>Agaricomycotina</taxon>
        <taxon>Agaricomycetes</taxon>
        <taxon>Agaricomycetidae</taxon>
        <taxon>Boletales</taxon>
        <taxon>Sclerodermatineae</taxon>
        <taxon>Sclerodermataceae</taxon>
        <taxon>Scleroderma</taxon>
    </lineage>
</organism>
<sequence>MVTDDHCLLLPFQTLGTLGWITIPATVLSTYSTNIECSTHQCSVITFPRSLFAYSAVTFSDAAKAQVTTGIVYLRTTLFKAFTRNSVQ</sequence>
<dbReference type="InParanoid" id="A0A0C2Z0N3"/>
<reference evidence="2" key="2">
    <citation type="submission" date="2015-01" db="EMBL/GenBank/DDBJ databases">
        <title>Evolutionary Origins and Diversification of the Mycorrhizal Mutualists.</title>
        <authorList>
            <consortium name="DOE Joint Genome Institute"/>
            <consortium name="Mycorrhizal Genomics Consortium"/>
            <person name="Kohler A."/>
            <person name="Kuo A."/>
            <person name="Nagy L.G."/>
            <person name="Floudas D."/>
            <person name="Copeland A."/>
            <person name="Barry K.W."/>
            <person name="Cichocki N."/>
            <person name="Veneault-Fourrey C."/>
            <person name="LaButti K."/>
            <person name="Lindquist E.A."/>
            <person name="Lipzen A."/>
            <person name="Lundell T."/>
            <person name="Morin E."/>
            <person name="Murat C."/>
            <person name="Riley R."/>
            <person name="Ohm R."/>
            <person name="Sun H."/>
            <person name="Tunlid A."/>
            <person name="Henrissat B."/>
            <person name="Grigoriev I.V."/>
            <person name="Hibbett D.S."/>
            <person name="Martin F."/>
        </authorList>
    </citation>
    <scope>NUCLEOTIDE SEQUENCE [LARGE SCALE GENOMIC DNA]</scope>
    <source>
        <strain evidence="2">Foug A</strain>
    </source>
</reference>
<reference evidence="1 2" key="1">
    <citation type="submission" date="2014-04" db="EMBL/GenBank/DDBJ databases">
        <authorList>
            <consortium name="DOE Joint Genome Institute"/>
            <person name="Kuo A."/>
            <person name="Kohler A."/>
            <person name="Nagy L.G."/>
            <person name="Floudas D."/>
            <person name="Copeland A."/>
            <person name="Barry K.W."/>
            <person name="Cichocki N."/>
            <person name="Veneault-Fourrey C."/>
            <person name="LaButti K."/>
            <person name="Lindquist E.A."/>
            <person name="Lipzen A."/>
            <person name="Lundell T."/>
            <person name="Morin E."/>
            <person name="Murat C."/>
            <person name="Sun H."/>
            <person name="Tunlid A."/>
            <person name="Henrissat B."/>
            <person name="Grigoriev I.V."/>
            <person name="Hibbett D.S."/>
            <person name="Martin F."/>
            <person name="Nordberg H.P."/>
            <person name="Cantor M.N."/>
            <person name="Hua S.X."/>
        </authorList>
    </citation>
    <scope>NUCLEOTIDE SEQUENCE [LARGE SCALE GENOMIC DNA]</scope>
    <source>
        <strain evidence="1 2">Foug A</strain>
    </source>
</reference>
<dbReference type="Proteomes" id="UP000053989">
    <property type="component" value="Unassembled WGS sequence"/>
</dbReference>
<accession>A0A0C2Z0N3</accession>
<gene>
    <name evidence="1" type="ORF">SCLCIDRAFT_1221226</name>
</gene>
<keyword evidence="2" id="KW-1185">Reference proteome</keyword>
<proteinExistence type="predicted"/>
<evidence type="ECO:0000313" key="1">
    <source>
        <dbReference type="EMBL" id="KIM55388.1"/>
    </source>
</evidence>
<evidence type="ECO:0000313" key="2">
    <source>
        <dbReference type="Proteomes" id="UP000053989"/>
    </source>
</evidence>
<dbReference type="HOGENOM" id="CLU_2470397_0_0_1"/>